<evidence type="ECO:0000313" key="2">
    <source>
        <dbReference type="EMBL" id="HGY54606.1"/>
    </source>
</evidence>
<feature type="chain" id="PRO_5030745776" description="Outer membrane protein beta-barrel domain-containing protein" evidence="1">
    <location>
        <begin position="21"/>
        <end position="207"/>
    </location>
</feature>
<comment type="caution">
    <text evidence="2">The sequence shown here is derived from an EMBL/GenBank/DDBJ whole genome shotgun (WGS) entry which is preliminary data.</text>
</comment>
<dbReference type="AlphaFoldDB" id="A0A7V4TY69"/>
<proteinExistence type="predicted"/>
<organism evidence="2">
    <name type="scientific">Caldithrix abyssi</name>
    <dbReference type="NCBI Taxonomy" id="187145"/>
    <lineage>
        <taxon>Bacteria</taxon>
        <taxon>Pseudomonadati</taxon>
        <taxon>Calditrichota</taxon>
        <taxon>Calditrichia</taxon>
        <taxon>Calditrichales</taxon>
        <taxon>Calditrichaceae</taxon>
        <taxon>Caldithrix</taxon>
    </lineage>
</organism>
<dbReference type="Gene3D" id="2.40.160.20">
    <property type="match status" value="1"/>
</dbReference>
<protein>
    <recommendedName>
        <fullName evidence="3">Outer membrane protein beta-barrel domain-containing protein</fullName>
    </recommendedName>
</protein>
<accession>A0A7V4TY69</accession>
<sequence>MKKIKYILLFTLFIGYTVQAQSGFTSISWGWAMAQNEDMKNFVGNDLNMRGFGVDMRFFVRPRLTAGFSIRWDIFRTTRDEQLSFRSDSFNGDITGKQWHYINTFPLLANMHYYFGGRNTIQFYLGGSAGISYIRERFDIGLFTLEASNWHFTIVPEAGFTYPITRQTRLYTNLRYNYSVAAGKSITGDPKGYSYIGIDLGLAFYYW</sequence>
<evidence type="ECO:0008006" key="3">
    <source>
        <dbReference type="Google" id="ProtNLM"/>
    </source>
</evidence>
<keyword evidence="1" id="KW-0732">Signal</keyword>
<dbReference type="SUPFAM" id="SSF56925">
    <property type="entry name" value="OMPA-like"/>
    <property type="match status" value="1"/>
</dbReference>
<dbReference type="Proteomes" id="UP000885779">
    <property type="component" value="Unassembled WGS sequence"/>
</dbReference>
<reference evidence="2" key="1">
    <citation type="journal article" date="2020" name="mSystems">
        <title>Genome- and Community-Level Interaction Insights into Carbon Utilization and Element Cycling Functions of Hydrothermarchaeota in Hydrothermal Sediment.</title>
        <authorList>
            <person name="Zhou Z."/>
            <person name="Liu Y."/>
            <person name="Xu W."/>
            <person name="Pan J."/>
            <person name="Luo Z.H."/>
            <person name="Li M."/>
        </authorList>
    </citation>
    <scope>NUCLEOTIDE SEQUENCE [LARGE SCALE GENOMIC DNA]</scope>
    <source>
        <strain evidence="2">HyVt-577</strain>
    </source>
</reference>
<dbReference type="InterPro" id="IPR011250">
    <property type="entry name" value="OMP/PagP_B-barrel"/>
</dbReference>
<name>A0A7V4TY69_CALAY</name>
<evidence type="ECO:0000256" key="1">
    <source>
        <dbReference type="SAM" id="SignalP"/>
    </source>
</evidence>
<dbReference type="EMBL" id="DRQG01000023">
    <property type="protein sequence ID" value="HGY54606.1"/>
    <property type="molecule type" value="Genomic_DNA"/>
</dbReference>
<gene>
    <name evidence="2" type="ORF">ENK44_02780</name>
</gene>
<feature type="signal peptide" evidence="1">
    <location>
        <begin position="1"/>
        <end position="20"/>
    </location>
</feature>